<comment type="caution">
    <text evidence="1">The sequence shown here is derived from an EMBL/GenBank/DDBJ whole genome shotgun (WGS) entry which is preliminary data.</text>
</comment>
<gene>
    <name evidence="1" type="ORF">DES43_11379</name>
</gene>
<dbReference type="EMBL" id="SNZF01000013">
    <property type="protein sequence ID" value="TDR34650.1"/>
    <property type="molecule type" value="Genomic_DNA"/>
</dbReference>
<dbReference type="AlphaFoldDB" id="A0A4R6YEN1"/>
<organism evidence="1 2">
    <name type="scientific">Aquamicrobium defluvii</name>
    <dbReference type="NCBI Taxonomy" id="69279"/>
    <lineage>
        <taxon>Bacteria</taxon>
        <taxon>Pseudomonadati</taxon>
        <taxon>Pseudomonadota</taxon>
        <taxon>Alphaproteobacteria</taxon>
        <taxon>Hyphomicrobiales</taxon>
        <taxon>Phyllobacteriaceae</taxon>
        <taxon>Aquamicrobium</taxon>
    </lineage>
</organism>
<sequence length="40" mass="4772">MEEIAQFLGHENSRITFKAYARYSPDYPRRLAASLEVWVR</sequence>
<evidence type="ECO:0000313" key="1">
    <source>
        <dbReference type="EMBL" id="TDR34650.1"/>
    </source>
</evidence>
<reference evidence="1 2" key="1">
    <citation type="submission" date="2019-03" db="EMBL/GenBank/DDBJ databases">
        <title>Genomic Encyclopedia of Type Strains, Phase IV (KMG-IV): sequencing the most valuable type-strain genomes for metagenomic binning, comparative biology and taxonomic classification.</title>
        <authorList>
            <person name="Goeker M."/>
        </authorList>
    </citation>
    <scope>NUCLEOTIDE SEQUENCE [LARGE SCALE GENOMIC DNA]</scope>
    <source>
        <strain evidence="1 2">DSM 11603</strain>
    </source>
</reference>
<name>A0A4R6YEN1_9HYPH</name>
<evidence type="ECO:0000313" key="2">
    <source>
        <dbReference type="Proteomes" id="UP000294958"/>
    </source>
</evidence>
<accession>A0A4R6YEN1</accession>
<keyword evidence="2" id="KW-1185">Reference proteome</keyword>
<protein>
    <submittedName>
        <fullName evidence="1">Uncharacterized protein</fullName>
    </submittedName>
</protein>
<dbReference type="Proteomes" id="UP000294958">
    <property type="component" value="Unassembled WGS sequence"/>
</dbReference>
<proteinExistence type="predicted"/>